<name>A0A8S2YR73_9BILA</name>
<dbReference type="AlphaFoldDB" id="A0A8S2YR73"/>
<accession>A0A8S2YR73</accession>
<dbReference type="Proteomes" id="UP000681967">
    <property type="component" value="Unassembled WGS sequence"/>
</dbReference>
<protein>
    <submittedName>
        <fullName evidence="1">Uncharacterized protein</fullName>
    </submittedName>
</protein>
<comment type="caution">
    <text evidence="1">The sequence shown here is derived from an EMBL/GenBank/DDBJ whole genome shotgun (WGS) entry which is preliminary data.</text>
</comment>
<dbReference type="EMBL" id="CAJOBH010092785">
    <property type="protein sequence ID" value="CAF4573291.1"/>
    <property type="molecule type" value="Genomic_DNA"/>
</dbReference>
<sequence>MYTHVKDKFQHTYVQTVSGSVNDKNVNSNEKWSVMVISEPFLLRQFYDDVKFTRSDHEIELEKNENRRA</sequence>
<organism evidence="1 2">
    <name type="scientific">Rotaria magnacalcarata</name>
    <dbReference type="NCBI Taxonomy" id="392030"/>
    <lineage>
        <taxon>Eukaryota</taxon>
        <taxon>Metazoa</taxon>
        <taxon>Spiralia</taxon>
        <taxon>Gnathifera</taxon>
        <taxon>Rotifera</taxon>
        <taxon>Eurotatoria</taxon>
        <taxon>Bdelloidea</taxon>
        <taxon>Philodinida</taxon>
        <taxon>Philodinidae</taxon>
        <taxon>Rotaria</taxon>
    </lineage>
</organism>
<evidence type="ECO:0000313" key="1">
    <source>
        <dbReference type="EMBL" id="CAF4573291.1"/>
    </source>
</evidence>
<gene>
    <name evidence="1" type="ORF">BYL167_LOCUS39000</name>
</gene>
<feature type="non-terminal residue" evidence="1">
    <location>
        <position position="69"/>
    </location>
</feature>
<proteinExistence type="predicted"/>
<evidence type="ECO:0000313" key="2">
    <source>
        <dbReference type="Proteomes" id="UP000681967"/>
    </source>
</evidence>
<reference evidence="1" key="1">
    <citation type="submission" date="2021-02" db="EMBL/GenBank/DDBJ databases">
        <authorList>
            <person name="Nowell W R."/>
        </authorList>
    </citation>
    <scope>NUCLEOTIDE SEQUENCE</scope>
</reference>